<keyword evidence="2" id="KW-1185">Reference proteome</keyword>
<dbReference type="PANTHER" id="PTHR47843">
    <property type="entry name" value="BTB DOMAIN-CONTAINING PROTEIN-RELATED"/>
    <property type="match status" value="1"/>
</dbReference>
<evidence type="ECO:0000313" key="1">
    <source>
        <dbReference type="EMBL" id="OCL08416.1"/>
    </source>
</evidence>
<dbReference type="CDD" id="cd18186">
    <property type="entry name" value="BTB_POZ_ZBTB_KLHL-like"/>
    <property type="match status" value="1"/>
</dbReference>
<dbReference type="PANTHER" id="PTHR47843:SF2">
    <property type="entry name" value="BTB DOMAIN-CONTAINING PROTEIN"/>
    <property type="match status" value="1"/>
</dbReference>
<accession>A0A8E2F0R5</accession>
<dbReference type="AlphaFoldDB" id="A0A8E2F0R5"/>
<dbReference type="SUPFAM" id="SSF54695">
    <property type="entry name" value="POZ domain"/>
    <property type="match status" value="1"/>
</dbReference>
<dbReference type="Proteomes" id="UP000250140">
    <property type="component" value="Unassembled WGS sequence"/>
</dbReference>
<name>A0A8E2F0R5_9PEZI</name>
<dbReference type="OrthoDB" id="1022638at2759"/>
<evidence type="ECO:0008006" key="3">
    <source>
        <dbReference type="Google" id="ProtNLM"/>
    </source>
</evidence>
<gene>
    <name evidence="1" type="ORF">AOQ84DRAFT_388851</name>
</gene>
<organism evidence="1 2">
    <name type="scientific">Glonium stellatum</name>
    <dbReference type="NCBI Taxonomy" id="574774"/>
    <lineage>
        <taxon>Eukaryota</taxon>
        <taxon>Fungi</taxon>
        <taxon>Dikarya</taxon>
        <taxon>Ascomycota</taxon>
        <taxon>Pezizomycotina</taxon>
        <taxon>Dothideomycetes</taxon>
        <taxon>Pleosporomycetidae</taxon>
        <taxon>Gloniales</taxon>
        <taxon>Gloniaceae</taxon>
        <taxon>Glonium</taxon>
    </lineage>
</organism>
<evidence type="ECO:0000313" key="2">
    <source>
        <dbReference type="Proteomes" id="UP000250140"/>
    </source>
</evidence>
<reference evidence="1 2" key="1">
    <citation type="journal article" date="2016" name="Nat. Commun.">
        <title>Ectomycorrhizal ecology is imprinted in the genome of the dominant symbiotic fungus Cenococcum geophilum.</title>
        <authorList>
            <consortium name="DOE Joint Genome Institute"/>
            <person name="Peter M."/>
            <person name="Kohler A."/>
            <person name="Ohm R.A."/>
            <person name="Kuo A."/>
            <person name="Krutzmann J."/>
            <person name="Morin E."/>
            <person name="Arend M."/>
            <person name="Barry K.W."/>
            <person name="Binder M."/>
            <person name="Choi C."/>
            <person name="Clum A."/>
            <person name="Copeland A."/>
            <person name="Grisel N."/>
            <person name="Haridas S."/>
            <person name="Kipfer T."/>
            <person name="LaButti K."/>
            <person name="Lindquist E."/>
            <person name="Lipzen A."/>
            <person name="Maire R."/>
            <person name="Meier B."/>
            <person name="Mihaltcheva S."/>
            <person name="Molinier V."/>
            <person name="Murat C."/>
            <person name="Poggeler S."/>
            <person name="Quandt C.A."/>
            <person name="Sperisen C."/>
            <person name="Tritt A."/>
            <person name="Tisserant E."/>
            <person name="Crous P.W."/>
            <person name="Henrissat B."/>
            <person name="Nehls U."/>
            <person name="Egli S."/>
            <person name="Spatafora J.W."/>
            <person name="Grigoriev I.V."/>
            <person name="Martin F.M."/>
        </authorList>
    </citation>
    <scope>NUCLEOTIDE SEQUENCE [LARGE SCALE GENOMIC DNA]</scope>
    <source>
        <strain evidence="1 2">CBS 207.34</strain>
    </source>
</reference>
<dbReference type="Gene3D" id="3.30.710.10">
    <property type="entry name" value="Potassium Channel Kv1.1, Chain A"/>
    <property type="match status" value="1"/>
</dbReference>
<sequence length="227" mass="25954">MATISVRVPENQRLQLGGKCIEVLVGPEEETFMLHETLVRTQSRFFNNAMSREWKESAERRIRLPSESPDIFSLYQNWIYARKIPTALNEPGRKGHAEYIRLSQAYCLGEMLMDTTFKDAIVDAIISKAVTPAADDDCWYPDGKAIGLIYDGTPKDSPARELLVAFYHCCGDSDWITKEDDLPKDFLMDLTIALLDGRPKPEDRYPWKLLDTCQWHSHGKETACYKG</sequence>
<dbReference type="EMBL" id="KV749661">
    <property type="protein sequence ID" value="OCL08416.1"/>
    <property type="molecule type" value="Genomic_DNA"/>
</dbReference>
<dbReference type="InterPro" id="IPR011333">
    <property type="entry name" value="SKP1/BTB/POZ_sf"/>
</dbReference>
<proteinExistence type="predicted"/>
<protein>
    <recommendedName>
        <fullName evidence="3">BTB domain-containing protein</fullName>
    </recommendedName>
</protein>